<evidence type="ECO:0000256" key="9">
    <source>
        <dbReference type="SAM" id="Phobius"/>
    </source>
</evidence>
<dbReference type="InterPro" id="IPR050256">
    <property type="entry name" value="Glycosyltransferase_2"/>
</dbReference>
<keyword evidence="4 11" id="KW-0808">Transferase</keyword>
<gene>
    <name evidence="11" type="ORF">PbB2_02538</name>
</gene>
<sequence>MSYSTSQPETFAPVDRSGPARISVVVPCFNEEEVIAMSHDRLKAVLASLHQTQNLDYELIYVDDGSRDQTAAKLAAIAAGDAHVGVVMLSRNFGHQPAVTAGLDRASGDCVVIIDADLQDPPELIADMVAMWREGHDVVYGRRTDREGESAFKLGTARLFYRGLNMLSDVEIPLDVGDFRLMDRQVVDSISQMKERDRFLRGMVSWVGFRQAALPYRRAARAAGQSKYPLRKMILFALDGMLSFSLAPLRFVIMLGLAILVLAGFGIVYAILNRLLTDQWVSGWTLLFIAVMFMGGVQLMVLGMIGEYVGRIYMASKERPLYLVKRMIGLHDRG</sequence>
<evidence type="ECO:0000313" key="12">
    <source>
        <dbReference type="Proteomes" id="UP000245086"/>
    </source>
</evidence>
<feature type="transmembrane region" description="Helical" evidence="9">
    <location>
        <begin position="284"/>
        <end position="309"/>
    </location>
</feature>
<feature type="domain" description="Glycosyltransferase 2-like" evidence="10">
    <location>
        <begin position="23"/>
        <end position="189"/>
    </location>
</feature>
<keyword evidence="5 9" id="KW-0812">Transmembrane</keyword>
<feature type="transmembrane region" description="Helical" evidence="9">
    <location>
        <begin position="251"/>
        <end position="272"/>
    </location>
</feature>
<dbReference type="PANTHER" id="PTHR48090">
    <property type="entry name" value="UNDECAPRENYL-PHOSPHATE 4-DEOXY-4-FORMAMIDO-L-ARABINOSE TRANSFERASE-RELATED"/>
    <property type="match status" value="1"/>
</dbReference>
<dbReference type="FunFam" id="3.90.550.10:FF:000079">
    <property type="entry name" value="Probable glycosyl transferase"/>
    <property type="match status" value="1"/>
</dbReference>
<keyword evidence="3" id="KW-0328">Glycosyltransferase</keyword>
<dbReference type="OrthoDB" id="276604at2"/>
<comment type="caution">
    <text evidence="11">The sequence shown here is derived from an EMBL/GenBank/DDBJ whole genome shotgun (WGS) entry which is preliminary data.</text>
</comment>
<dbReference type="InterPro" id="IPR029044">
    <property type="entry name" value="Nucleotide-diphossugar_trans"/>
</dbReference>
<evidence type="ECO:0000256" key="2">
    <source>
        <dbReference type="ARBA" id="ARBA00022475"/>
    </source>
</evidence>
<evidence type="ECO:0000256" key="1">
    <source>
        <dbReference type="ARBA" id="ARBA00004651"/>
    </source>
</evidence>
<reference evidence="11 12" key="1">
    <citation type="journal article" date="2018" name="Genome Announc.">
        <title>Draft Genome Sequence of "Candidatus Phycosocius bacilliformis," an Alphaproteobacterial Ectosymbiont of the Hydrocarbon-Producing Green Alga Botryococcus braunii.</title>
        <authorList>
            <person name="Tanabe Y."/>
            <person name="Yamaguchi H."/>
            <person name="Watanabe M.M."/>
        </authorList>
    </citation>
    <scope>NUCLEOTIDE SEQUENCE [LARGE SCALE GENOMIC DNA]</scope>
    <source>
        <strain evidence="11 12">BOTRYCO-2</strain>
    </source>
</reference>
<dbReference type="InterPro" id="IPR001173">
    <property type="entry name" value="Glyco_trans_2-like"/>
</dbReference>
<dbReference type="CDD" id="cd04187">
    <property type="entry name" value="DPM1_like_bac"/>
    <property type="match status" value="1"/>
</dbReference>
<evidence type="ECO:0000256" key="3">
    <source>
        <dbReference type="ARBA" id="ARBA00022676"/>
    </source>
</evidence>
<accession>A0A2P2ECQ5</accession>
<dbReference type="Pfam" id="PF00535">
    <property type="entry name" value="Glycos_transf_2"/>
    <property type="match status" value="1"/>
</dbReference>
<dbReference type="GO" id="GO:0005886">
    <property type="term" value="C:plasma membrane"/>
    <property type="evidence" value="ECO:0007669"/>
    <property type="project" value="UniProtKB-SubCell"/>
</dbReference>
<name>A0A2P2ECQ5_9PROT</name>
<evidence type="ECO:0000313" key="11">
    <source>
        <dbReference type="EMBL" id="GBF58849.1"/>
    </source>
</evidence>
<keyword evidence="6 9" id="KW-1133">Transmembrane helix</keyword>
<evidence type="ECO:0000256" key="6">
    <source>
        <dbReference type="ARBA" id="ARBA00022989"/>
    </source>
</evidence>
<evidence type="ECO:0000256" key="8">
    <source>
        <dbReference type="ARBA" id="ARBA00038152"/>
    </source>
</evidence>
<dbReference type="Proteomes" id="UP000245086">
    <property type="component" value="Unassembled WGS sequence"/>
</dbReference>
<keyword evidence="2" id="KW-1003">Cell membrane</keyword>
<dbReference type="Gene3D" id="3.90.550.10">
    <property type="entry name" value="Spore Coat Polysaccharide Biosynthesis Protein SpsA, Chain A"/>
    <property type="match status" value="1"/>
</dbReference>
<dbReference type="AlphaFoldDB" id="A0A2P2ECQ5"/>
<dbReference type="SUPFAM" id="SSF53448">
    <property type="entry name" value="Nucleotide-diphospho-sugar transferases"/>
    <property type="match status" value="1"/>
</dbReference>
<dbReference type="EMBL" id="BFBR01000008">
    <property type="protein sequence ID" value="GBF58849.1"/>
    <property type="molecule type" value="Genomic_DNA"/>
</dbReference>
<dbReference type="PANTHER" id="PTHR48090:SF1">
    <property type="entry name" value="PROPHAGE BACTOPRENOL GLUCOSYL TRANSFERASE HOMOLOG"/>
    <property type="match status" value="1"/>
</dbReference>
<evidence type="ECO:0000256" key="7">
    <source>
        <dbReference type="ARBA" id="ARBA00023136"/>
    </source>
</evidence>
<comment type="subcellular location">
    <subcellularLocation>
        <location evidence="1">Cell membrane</location>
        <topology evidence="1">Multi-pass membrane protein</topology>
    </subcellularLocation>
</comment>
<protein>
    <submittedName>
        <fullName evidence="11">Putative glycosyltransferase</fullName>
    </submittedName>
</protein>
<evidence type="ECO:0000259" key="10">
    <source>
        <dbReference type="Pfam" id="PF00535"/>
    </source>
</evidence>
<dbReference type="RefSeq" id="WP_108985709.1">
    <property type="nucleotide sequence ID" value="NZ_BFBR01000008.1"/>
</dbReference>
<keyword evidence="12" id="KW-1185">Reference proteome</keyword>
<proteinExistence type="inferred from homology"/>
<dbReference type="GO" id="GO:0016757">
    <property type="term" value="F:glycosyltransferase activity"/>
    <property type="evidence" value="ECO:0007669"/>
    <property type="project" value="UniProtKB-KW"/>
</dbReference>
<comment type="similarity">
    <text evidence="8">Belongs to the glycosyltransferase 2 family. GtrB subfamily.</text>
</comment>
<evidence type="ECO:0000256" key="4">
    <source>
        <dbReference type="ARBA" id="ARBA00022679"/>
    </source>
</evidence>
<keyword evidence="7 9" id="KW-0472">Membrane</keyword>
<organism evidence="11 12">
    <name type="scientific">Candidatus Phycosocius bacilliformis</name>
    <dbReference type="NCBI Taxonomy" id="1445552"/>
    <lineage>
        <taxon>Bacteria</taxon>
        <taxon>Pseudomonadati</taxon>
        <taxon>Pseudomonadota</taxon>
        <taxon>Alphaproteobacteria</taxon>
        <taxon>Caulobacterales</taxon>
        <taxon>Caulobacterales incertae sedis</taxon>
        <taxon>Candidatus Phycosocius</taxon>
    </lineage>
</organism>
<evidence type="ECO:0000256" key="5">
    <source>
        <dbReference type="ARBA" id="ARBA00022692"/>
    </source>
</evidence>